<feature type="region of interest" description="Disordered" evidence="1">
    <location>
        <begin position="72"/>
        <end position="92"/>
    </location>
</feature>
<reference evidence="2 3" key="1">
    <citation type="journal article" date="2019" name="Commun. Biol.">
        <title>The bagworm genome reveals a unique fibroin gene that provides high tensile strength.</title>
        <authorList>
            <person name="Kono N."/>
            <person name="Nakamura H."/>
            <person name="Ohtoshi R."/>
            <person name="Tomita M."/>
            <person name="Numata K."/>
            <person name="Arakawa K."/>
        </authorList>
    </citation>
    <scope>NUCLEOTIDE SEQUENCE [LARGE SCALE GENOMIC DNA]</scope>
</reference>
<evidence type="ECO:0000256" key="1">
    <source>
        <dbReference type="SAM" id="MobiDB-lite"/>
    </source>
</evidence>
<gene>
    <name evidence="2" type="ORF">EVAR_31108_1</name>
</gene>
<organism evidence="2 3">
    <name type="scientific">Eumeta variegata</name>
    <name type="common">Bagworm moth</name>
    <name type="synonym">Eumeta japonica</name>
    <dbReference type="NCBI Taxonomy" id="151549"/>
    <lineage>
        <taxon>Eukaryota</taxon>
        <taxon>Metazoa</taxon>
        <taxon>Ecdysozoa</taxon>
        <taxon>Arthropoda</taxon>
        <taxon>Hexapoda</taxon>
        <taxon>Insecta</taxon>
        <taxon>Pterygota</taxon>
        <taxon>Neoptera</taxon>
        <taxon>Endopterygota</taxon>
        <taxon>Lepidoptera</taxon>
        <taxon>Glossata</taxon>
        <taxon>Ditrysia</taxon>
        <taxon>Tineoidea</taxon>
        <taxon>Psychidae</taxon>
        <taxon>Oiketicinae</taxon>
        <taxon>Eumeta</taxon>
    </lineage>
</organism>
<evidence type="ECO:0000313" key="3">
    <source>
        <dbReference type="Proteomes" id="UP000299102"/>
    </source>
</evidence>
<accession>A0A4C1VFW1</accession>
<sequence length="92" mass="9429">MPPFPGLHHPASVVGVQGGIVLQLDSLDKSFDAARRSQLSRCASPSGAAADAGAPADDHLLRALVTALAASDFPPSRACPPIKRATSNRKAC</sequence>
<protein>
    <submittedName>
        <fullName evidence="2">Uncharacterized protein</fullName>
    </submittedName>
</protein>
<dbReference type="Proteomes" id="UP000299102">
    <property type="component" value="Unassembled WGS sequence"/>
</dbReference>
<keyword evidence="3" id="KW-1185">Reference proteome</keyword>
<dbReference type="EMBL" id="BGZK01000330">
    <property type="protein sequence ID" value="GBP37177.1"/>
    <property type="molecule type" value="Genomic_DNA"/>
</dbReference>
<evidence type="ECO:0000313" key="2">
    <source>
        <dbReference type="EMBL" id="GBP37177.1"/>
    </source>
</evidence>
<proteinExistence type="predicted"/>
<dbReference type="AlphaFoldDB" id="A0A4C1VFW1"/>
<name>A0A4C1VFW1_EUMVA</name>
<comment type="caution">
    <text evidence="2">The sequence shown here is derived from an EMBL/GenBank/DDBJ whole genome shotgun (WGS) entry which is preliminary data.</text>
</comment>